<feature type="coiled-coil region" evidence="1">
    <location>
        <begin position="874"/>
        <end position="915"/>
    </location>
</feature>
<proteinExistence type="predicted"/>
<protein>
    <submittedName>
        <fullName evidence="3">Centromere-associated protein E</fullName>
    </submittedName>
</protein>
<reference evidence="3" key="2">
    <citation type="submission" date="2019-07" db="EMBL/GenBank/DDBJ databases">
        <authorList>
            <person name="Yang Y."/>
            <person name="Bocs S."/>
            <person name="Baudouin L."/>
        </authorList>
    </citation>
    <scope>NUCLEOTIDE SEQUENCE</scope>
    <source>
        <tissue evidence="3">Spear leaf of Hainan Tall coconut</tissue>
    </source>
</reference>
<dbReference type="OrthoDB" id="649641at2759"/>
<feature type="region of interest" description="Disordered" evidence="2">
    <location>
        <begin position="1486"/>
        <end position="1512"/>
    </location>
</feature>
<dbReference type="EMBL" id="CM017873">
    <property type="protein sequence ID" value="KAG1331963.1"/>
    <property type="molecule type" value="Genomic_DNA"/>
</dbReference>
<feature type="coiled-coil region" evidence="1">
    <location>
        <begin position="1768"/>
        <end position="1795"/>
    </location>
</feature>
<feature type="coiled-coil region" evidence="1">
    <location>
        <begin position="1607"/>
        <end position="1676"/>
    </location>
</feature>
<comment type="caution">
    <text evidence="3">The sequence shown here is derived from an EMBL/GenBank/DDBJ whole genome shotgun (WGS) entry which is preliminary data.</text>
</comment>
<feature type="region of interest" description="Disordered" evidence="2">
    <location>
        <begin position="365"/>
        <end position="399"/>
    </location>
</feature>
<feature type="coiled-coil region" evidence="1">
    <location>
        <begin position="1824"/>
        <end position="1918"/>
    </location>
</feature>
<feature type="compositionally biased region" description="Polar residues" evidence="2">
    <location>
        <begin position="365"/>
        <end position="376"/>
    </location>
</feature>
<feature type="coiled-coil region" evidence="1">
    <location>
        <begin position="2372"/>
        <end position="2567"/>
    </location>
</feature>
<dbReference type="Gene3D" id="1.10.287.1490">
    <property type="match status" value="1"/>
</dbReference>
<organism evidence="3 4">
    <name type="scientific">Cocos nucifera</name>
    <name type="common">Coconut palm</name>
    <dbReference type="NCBI Taxonomy" id="13894"/>
    <lineage>
        <taxon>Eukaryota</taxon>
        <taxon>Viridiplantae</taxon>
        <taxon>Streptophyta</taxon>
        <taxon>Embryophyta</taxon>
        <taxon>Tracheophyta</taxon>
        <taxon>Spermatophyta</taxon>
        <taxon>Magnoliopsida</taxon>
        <taxon>Liliopsida</taxon>
        <taxon>Arecaceae</taxon>
        <taxon>Arecoideae</taxon>
        <taxon>Cocoseae</taxon>
        <taxon>Attaleinae</taxon>
        <taxon>Cocos</taxon>
    </lineage>
</organism>
<feature type="compositionally biased region" description="Basic and acidic residues" evidence="2">
    <location>
        <begin position="43"/>
        <end position="57"/>
    </location>
</feature>
<feature type="compositionally biased region" description="Basic residues" evidence="2">
    <location>
        <begin position="14"/>
        <end position="27"/>
    </location>
</feature>
<dbReference type="SUPFAM" id="SSF57997">
    <property type="entry name" value="Tropomyosin"/>
    <property type="match status" value="1"/>
</dbReference>
<feature type="region of interest" description="Disordered" evidence="2">
    <location>
        <begin position="1"/>
        <end position="139"/>
    </location>
</feature>
<evidence type="ECO:0000256" key="1">
    <source>
        <dbReference type="SAM" id="Coils"/>
    </source>
</evidence>
<feature type="coiled-coil region" evidence="1">
    <location>
        <begin position="2785"/>
        <end position="2861"/>
    </location>
</feature>
<sequence>MDKSKNRTDLLAAGRKKLQQFRQKKDHKGGGSHAKSLNKASKPGKDADADELTKVTEPEAADGKVVYTHESVTVSEPLPTSGIEADDTAKMPEPDSSLADDADEPTKVPEPEPTSAIDADDLVKGLEPELESTSVVDAEARIADPSDPLVAVRYVDLLPLPSVGGRDVGVQKDQVDSEEVPVDVHIDDGGSRSAVMVHHQVGAMQKAKNSGLEQCNGENSGIGMLMVKDRRDQAGGSTVFVAPDTDRSKEDTAAAEPSLGVEAGQEVDRLSAPTEEIIEGEDGLTKSSGSLEMRFLGIQNGKEDYDAEKYGVKEETVALESLLLGRPQEANGVSIPVDTIQEMGTKICDELLKIPNREESLEMLSQLTSDRSSSLEENADMPSPSHVTSGATREESSAIADARGEVSINEESCIHQPYIGEVVGAESESARVLQEGVVAPAEKVEGFKEDDPFFLSKLTDPVPSTGMWYMLKRVLQEGSFANELDSIRRHLYLTIVARDFLQMQLDEQTVLTADFHQQFSDEVSKLLGLVKEAQEGKAMANEELAQCRSDLQAMTIAKEELEIRFISTSGEIECLNNRASELQNKLEQSQKELVLVSADLANFRGLVEALQKKNMNLTESISSEMDARKILEEEKELLSSENMRLASELSEQKERLLVALDKQKQLECNLRETGAFFDYLTEENIYLSSSLDLHKAKIKELDVGHIKLLFQAQQARDQENNCHVECRATDNAVEDSGSSMKNSVGLQQVDEEGSGSSVALGLLKGHLEEAKSILQNLEKSIQGMHSYSVSLSRAGGRAPAPGVSKLIQAFESKTHHADNASDKVPLTEGGQSDDLYTLAMEQMGLFRDTLKQMELDVRKAEAHVIGEYNSREIFQKYEIECEAQRQQNSVLQAKIDEIVKKLSKYISRIDDLQHQFNEIQQCASDEEGRLLNEVKLLQEEVNDRVSSLQHETDSIKGIFKALEKIFPSTGLQTSDLVTDKRERLLSEIQSLQKDVIDRNSIKVMIFEALEKLNSSTGLLFADNIEIGSYVSASVDAAIRSIESLHEKLNAARLNHETLHTSYMELDKLYNDVRGMNGLAIRQMHKMYDSLQKLCPSVDESEMDVNAEEVLELLPKRHELLIEYLQKLLDEQVLYLSKTKELESGLLSKNEEIEGLSKRCSALDKKLDDLCYAKDELEMILMSKNEVLDEVNGRCLALAKKLDGHEPTKDPNTFHGLAEINKVIARSDNKENDLSKSVLQQLEVLFDFHLQKYEEAIKQINLSKKYLKEVNIIPEISSDNWSLPLLTLLSQEFMPTLHELQEKLDSLSALNFQQETENQILKESLRKMEEGLGTSRSELYLKVSELEQSEQRLSSVREKLSIAVAKGKGLIVQRDSLKQSLMEKASELEKCSQELQAKEELLMEVEAKLKSYSEADRIKALESELSYIRNSTTALRDSFLFKDSVLQRIEEVLEDLDLPEHFHSKDIVEKIEFLSRMVAGSITEWDQRSSAGGSHSIADTGKDDLQASSNPGYDELENKYEELQRKFYGLAEHNDMLEQSLMERNSLVQKWEEALDRIDMPLQFRTLEPEDKIEWLGNALFEVQHERDALHLKIENLEDSSDMLIVDLEESHKKISELSAEVVAIKSEKDFFSESLEKLRFEYLGLSEKAVHDEIERDNLRKELASLQEKSARKIENRDYHDTENDVRKLVDLVSNAFPDSDRSEALSAGTVTECLEGLLRKLIDKYADRALEKSMHKVSEKEFVLEESNLSPDANTSTNALDGKDQELVNLRLELDEACCNLVSVKKERDEAMEKCHSVMLEVEEIGKQINLLQEEKTVYMEKYQSLLLELDAISKQRDALQEQLTQEEQKSASVREKLNVAVRKGKALVQQRDSLKQAVEEMSVVMDNLKTEHIQRVEALESEKSLLMNQLTEMEQSLQDHSKTFNRFLTALHGIDVGCEINVTDPVQKMEEIGRLSRDLRSALVSSENEAKKSKQASELLLAELNEVQERADVLMEELAKAEATITECSRQKEIAEAARIDARNRLEQLILVNSEERKKQIGNLLELKSGIGQLRNVCFEFSGLLANVFTRDMNLFCSLENFMESIEKQMNCANLADLPVLSSSSLLSSNPVNEVESLIGERDGKVHGVGGGNEEDDEVQRSEITFSGTILILEIGSIFCSTFFNSINGLLSQGKFHAINALSDPRMQEQLDDSSIAEHLAITGHSVFECLRQCDELKRNIHKHSLSVDQQATLLLQIMETVQRKLASQREGSDSLKRDLNELELVIKEKDNQICSMSRNLSLLYEACSSSISEIENGKAQIVENSLPSGEHSLEKTGTVLKLPSYTNNQEHPDGYTYSFTDDCIRSMADKLLSAVKGTSIVNEMAGGTRRELKATILDLQREIQEKDIQMNRICEELVSQIRDAEAATRRSSSDLDSAKTKIHNLEKQVEVLEKDNKLLELRVHEVKDLEDSLHELQGKIKSLTDALTAKDQEIEALMQALDEEETQMEDVERKNKELENIIQEKNLALESLEASRAKVAAKLSMTVSKFDELHNLSESLLAEVENLQSQLRGQDSEISFLRQEITRYTNDLLASQETNKKYSSEICKLLKWFDTVVAHFGVQPIDIDDQEFRQIQIYTDILDKKILSVMTELDDLRVTVKSKDALLQIERARVEELSCKSEVLDNSLHEKGTQMELLQRNSSQASSMNSPRSLEIEQMKNKVSSGAVVTHVRSGRKVNNDQIAIAIDTENDNNMLVDEDDDKVHTITFLNEGLVSFNQKRLSLEEKLKASKKARRAAEDVKGATKEEVSQARSELQAAREKVRALEGLVAIEHGAARVLLKKVAELEEALKLGKAVVKAVEDRVVLIRAKVEEEKAKAIIEAKLKGIEEFKASIEFENEVTEGSSVAYIYDFEAYKRCLGWMVLKLNLSCLRPKDSNNEGETFSLDEDEPAPTSTKDEHALTENPIPGPTAKDAVGGLIEETVNHAAKPSLKDLD</sequence>
<feature type="coiled-coil region" evidence="1">
    <location>
        <begin position="1345"/>
        <end position="1414"/>
    </location>
</feature>
<evidence type="ECO:0000256" key="2">
    <source>
        <dbReference type="SAM" id="MobiDB-lite"/>
    </source>
</evidence>
<feature type="region of interest" description="Disordered" evidence="2">
    <location>
        <begin position="2922"/>
        <end position="2961"/>
    </location>
</feature>
<evidence type="ECO:0000313" key="3">
    <source>
        <dbReference type="EMBL" id="KAG1331963.1"/>
    </source>
</evidence>
<evidence type="ECO:0000313" key="4">
    <source>
        <dbReference type="Proteomes" id="UP000797356"/>
    </source>
</evidence>
<keyword evidence="1" id="KW-0175">Coiled coil</keyword>
<accession>A0A8K0I1Z5</accession>
<feature type="coiled-coil region" evidence="1">
    <location>
        <begin position="1972"/>
        <end position="2020"/>
    </location>
</feature>
<keyword evidence="4" id="KW-1185">Reference proteome</keyword>
<reference evidence="3" key="1">
    <citation type="journal article" date="2017" name="Gigascience">
        <title>The genome draft of coconut (Cocos nucifera).</title>
        <authorList>
            <person name="Xiao Y."/>
            <person name="Xu P."/>
            <person name="Fan H."/>
            <person name="Baudouin L."/>
            <person name="Xia W."/>
            <person name="Bocs S."/>
            <person name="Xu J."/>
            <person name="Li Q."/>
            <person name="Guo A."/>
            <person name="Zhou L."/>
            <person name="Li J."/>
            <person name="Wu Y."/>
            <person name="Ma Z."/>
            <person name="Armero A."/>
            <person name="Issali A.E."/>
            <person name="Liu N."/>
            <person name="Peng M."/>
            <person name="Yang Y."/>
        </authorList>
    </citation>
    <scope>NUCLEOTIDE SEQUENCE</scope>
    <source>
        <tissue evidence="3">Spear leaf of Hainan Tall coconut</tissue>
    </source>
</reference>
<dbReference type="Proteomes" id="UP000797356">
    <property type="component" value="Chromosome 2"/>
</dbReference>
<gene>
    <name evidence="3" type="ORF">COCNU_02G019310</name>
</gene>
<name>A0A8K0I1Z5_COCNU</name>
<dbReference type="PANTHER" id="PTHR43939:SF50">
    <property type="entry name" value="NUCLEOPORIN"/>
    <property type="match status" value="1"/>
</dbReference>
<dbReference type="PANTHER" id="PTHR43939">
    <property type="entry name" value="COILED-COIL DOMAIN-CONTAINING PROTEIN 158"/>
    <property type="match status" value="1"/>
</dbReference>
<feature type="coiled-coil region" evidence="1">
    <location>
        <begin position="530"/>
        <end position="666"/>
    </location>
</feature>